<dbReference type="InterPro" id="IPR001433">
    <property type="entry name" value="OxRdtase_FAD/NAD-bd"/>
</dbReference>
<dbReference type="PROSITE" id="PS51085">
    <property type="entry name" value="2FE2S_FER_2"/>
    <property type="match status" value="1"/>
</dbReference>
<evidence type="ECO:0000259" key="4">
    <source>
        <dbReference type="PROSITE" id="PS51085"/>
    </source>
</evidence>
<dbReference type="InterPro" id="IPR017938">
    <property type="entry name" value="Riboflavin_synthase-like_b-brl"/>
</dbReference>
<evidence type="ECO:0000256" key="3">
    <source>
        <dbReference type="ARBA" id="ARBA00023014"/>
    </source>
</evidence>
<reference evidence="7" key="1">
    <citation type="submission" date="2022-10" db="EMBL/GenBank/DDBJ databases">
        <title>The complete genomes of actinobacterial strains from the NBC collection.</title>
        <authorList>
            <person name="Joergensen T.S."/>
            <person name="Alvarez Arevalo M."/>
            <person name="Sterndorff E.B."/>
            <person name="Faurdal D."/>
            <person name="Vuksanovic O."/>
            <person name="Mourched A.-S."/>
            <person name="Charusanti P."/>
            <person name="Shaw S."/>
            <person name="Blin K."/>
            <person name="Weber T."/>
        </authorList>
    </citation>
    <scope>NUCLEOTIDE SEQUENCE</scope>
    <source>
        <strain evidence="7">NBC_00093</strain>
    </source>
</reference>
<dbReference type="GO" id="GO:0030151">
    <property type="term" value="F:molybdenum ion binding"/>
    <property type="evidence" value="ECO:0007669"/>
    <property type="project" value="InterPro"/>
</dbReference>
<name>A0AAU1ZQP6_9ACTN</name>
<dbReference type="SUPFAM" id="SSF52343">
    <property type="entry name" value="Ferredoxin reductase-like, C-terminal NADP-linked domain"/>
    <property type="match status" value="1"/>
</dbReference>
<dbReference type="InterPro" id="IPR011037">
    <property type="entry name" value="Pyrv_Knase-like_insert_dom_sf"/>
</dbReference>
<gene>
    <name evidence="7" type="ORF">OHA22_00880</name>
</gene>
<evidence type="ECO:0000259" key="6">
    <source>
        <dbReference type="PROSITE" id="PS51384"/>
    </source>
</evidence>
<dbReference type="InterPro" id="IPR039261">
    <property type="entry name" value="FNR_nucleotide-bd"/>
</dbReference>
<proteinExistence type="predicted"/>
<feature type="domain" description="2Fe-2S ferredoxin-type" evidence="4">
    <location>
        <begin position="510"/>
        <end position="591"/>
    </location>
</feature>
<keyword evidence="3" id="KW-0411">Iron-sulfur</keyword>
<accession>A0AAU1ZQP6</accession>
<evidence type="ECO:0000256" key="1">
    <source>
        <dbReference type="ARBA" id="ARBA00001974"/>
    </source>
</evidence>
<dbReference type="GO" id="GO:0016491">
    <property type="term" value="F:oxidoreductase activity"/>
    <property type="evidence" value="ECO:0007669"/>
    <property type="project" value="InterPro"/>
</dbReference>
<dbReference type="InterPro" id="IPR008333">
    <property type="entry name" value="Cbr1-like_FAD-bd_dom"/>
</dbReference>
<dbReference type="InterPro" id="IPR001041">
    <property type="entry name" value="2Fe-2S_ferredoxin-type"/>
</dbReference>
<dbReference type="Gene3D" id="3.10.20.30">
    <property type="match status" value="1"/>
</dbReference>
<evidence type="ECO:0000259" key="5">
    <source>
        <dbReference type="PROSITE" id="PS51340"/>
    </source>
</evidence>
<dbReference type="SUPFAM" id="SSF50800">
    <property type="entry name" value="PK beta-barrel domain-like"/>
    <property type="match status" value="1"/>
</dbReference>
<dbReference type="Pfam" id="PF00111">
    <property type="entry name" value="Fer2"/>
    <property type="match status" value="1"/>
</dbReference>
<dbReference type="PROSITE" id="PS00197">
    <property type="entry name" value="2FE2S_FER_1"/>
    <property type="match status" value="1"/>
</dbReference>
<dbReference type="InterPro" id="IPR006058">
    <property type="entry name" value="2Fe2S_fd_BS"/>
</dbReference>
<dbReference type="Pfam" id="PF03473">
    <property type="entry name" value="MOSC"/>
    <property type="match status" value="1"/>
</dbReference>
<dbReference type="PROSITE" id="PS51340">
    <property type="entry name" value="MOSC"/>
    <property type="match status" value="1"/>
</dbReference>
<feature type="domain" description="MOSC" evidence="5">
    <location>
        <begin position="105"/>
        <end position="243"/>
    </location>
</feature>
<dbReference type="InterPro" id="IPR017927">
    <property type="entry name" value="FAD-bd_FR_type"/>
</dbReference>
<dbReference type="InterPro" id="IPR050415">
    <property type="entry name" value="MRET"/>
</dbReference>
<keyword evidence="2" id="KW-0408">Iron</keyword>
<dbReference type="Gene3D" id="2.40.30.10">
    <property type="entry name" value="Translation factors"/>
    <property type="match status" value="1"/>
</dbReference>
<dbReference type="InterPro" id="IPR036010">
    <property type="entry name" value="2Fe-2S_ferredoxin-like_sf"/>
</dbReference>
<keyword evidence="2" id="KW-0479">Metal-binding</keyword>
<dbReference type="PANTHER" id="PTHR47354">
    <property type="entry name" value="NADH OXIDOREDUCTASE HCR"/>
    <property type="match status" value="1"/>
</dbReference>
<sequence length="591" mass="63095">MGGLLTTVYRYPVKGLPGQLLPHAELTAGQGLPLDRAFGLSEDAVPVKANASGWISSEVLLRLRKHAELGAYGLTSEPDALRLTAPDGRELRIALDGGDLRETDERIRDLLGPVRLERPGAALWDWPDAPLSVINLDTVEALSQAAGVPVDPLRFRANLYVSGLGAWHELELPGQRVQLGASELEFTFPTERCRATIVRPGTGVRDLNVPALLASRYGHLYCGVYARVVRGGRIEVGDRLVHRGSAPAMPRYAARLAEPGRPRWAELIGRTEESPTVTTFAFRDPAGARCRPGQHLRLHLTDEEGPLWRCYTLTGAAETEVRISVKRIADGRMSPWLHALPLGSRVLLSGPYGTELTTDASSDRPLLLAVAGIGITPVLPILRTLLDTAPERPVTVLNVVRSSAETPLWEPVLELLAKLPHSTARLHVTDPGAELPYGASPGRPTRADLCELAADGTVETYLCGPPGFVDAVRGALLSAGVSAGAITDERFLSPCPVALDERPPPEPGPFTVEFTASGTRATWTADTGTLLDTAEAEGIKLPSACRAGACGSCRQRITGKVAHLSEPAVPLDTGQALLCCAVPVGDMEVHA</sequence>
<comment type="cofactor">
    <cofactor evidence="1">
        <name>FAD</name>
        <dbReference type="ChEBI" id="CHEBI:57692"/>
    </cofactor>
</comment>
<dbReference type="Pfam" id="PF00970">
    <property type="entry name" value="FAD_binding_6"/>
    <property type="match status" value="1"/>
</dbReference>
<dbReference type="EMBL" id="CP108222">
    <property type="protein sequence ID" value="WTT14164.1"/>
    <property type="molecule type" value="Genomic_DNA"/>
</dbReference>
<dbReference type="InterPro" id="IPR012675">
    <property type="entry name" value="Beta-grasp_dom_sf"/>
</dbReference>
<dbReference type="SUPFAM" id="SSF54292">
    <property type="entry name" value="2Fe-2S ferredoxin-like"/>
    <property type="match status" value="1"/>
</dbReference>
<dbReference type="SUPFAM" id="SSF63380">
    <property type="entry name" value="Riboflavin synthase domain-like"/>
    <property type="match status" value="1"/>
</dbReference>
<dbReference type="CDD" id="cd00207">
    <property type="entry name" value="fer2"/>
    <property type="match status" value="1"/>
</dbReference>
<feature type="domain" description="FAD-binding FR-type" evidence="6">
    <location>
        <begin position="260"/>
        <end position="358"/>
    </location>
</feature>
<dbReference type="PROSITE" id="PS51384">
    <property type="entry name" value="FAD_FR"/>
    <property type="match status" value="1"/>
</dbReference>
<organism evidence="7">
    <name type="scientific">Streptomyces sp. NBC_00093</name>
    <dbReference type="NCBI Taxonomy" id="2975649"/>
    <lineage>
        <taxon>Bacteria</taxon>
        <taxon>Bacillati</taxon>
        <taxon>Actinomycetota</taxon>
        <taxon>Actinomycetes</taxon>
        <taxon>Kitasatosporales</taxon>
        <taxon>Streptomycetaceae</taxon>
        <taxon>Streptomyces</taxon>
    </lineage>
</organism>
<dbReference type="InterPro" id="IPR005302">
    <property type="entry name" value="MoCF_Sase_C"/>
</dbReference>
<dbReference type="Gene3D" id="3.40.50.80">
    <property type="entry name" value="Nucleotide-binding domain of ferredoxin-NADP reductase (FNR) module"/>
    <property type="match status" value="1"/>
</dbReference>
<dbReference type="AlphaFoldDB" id="A0AAU1ZQP6"/>
<evidence type="ECO:0000313" key="7">
    <source>
        <dbReference type="EMBL" id="WTT14164.1"/>
    </source>
</evidence>
<protein>
    <submittedName>
        <fullName evidence="7">MOSC domain-containing protein</fullName>
    </submittedName>
</protein>
<dbReference type="Gene3D" id="2.40.33.20">
    <property type="entry name" value="PK beta-barrel domain-like"/>
    <property type="match status" value="1"/>
</dbReference>
<dbReference type="Pfam" id="PF00175">
    <property type="entry name" value="NAD_binding_1"/>
    <property type="match status" value="1"/>
</dbReference>
<dbReference type="PANTHER" id="PTHR47354:SF5">
    <property type="entry name" value="PROTEIN RFBI"/>
    <property type="match status" value="1"/>
</dbReference>
<evidence type="ECO:0000256" key="2">
    <source>
        <dbReference type="ARBA" id="ARBA00022714"/>
    </source>
</evidence>
<keyword evidence="2" id="KW-0001">2Fe-2S</keyword>
<dbReference type="GO" id="GO:0030170">
    <property type="term" value="F:pyridoxal phosphate binding"/>
    <property type="evidence" value="ECO:0007669"/>
    <property type="project" value="InterPro"/>
</dbReference>
<dbReference type="GO" id="GO:0051537">
    <property type="term" value="F:2 iron, 2 sulfur cluster binding"/>
    <property type="evidence" value="ECO:0007669"/>
    <property type="project" value="UniProtKB-KW"/>
</dbReference>